<name>A0AAV3HC43_ECOLX</name>
<organism evidence="1 2">
    <name type="scientific">Escherichia coli EC1870</name>
    <dbReference type="NCBI Taxonomy" id="1005554"/>
    <lineage>
        <taxon>Bacteria</taxon>
        <taxon>Pseudomonadati</taxon>
        <taxon>Pseudomonadota</taxon>
        <taxon>Gammaproteobacteria</taxon>
        <taxon>Enterobacterales</taxon>
        <taxon>Enterobacteriaceae</taxon>
        <taxon>Escherichia</taxon>
    </lineage>
</organism>
<dbReference type="EMBL" id="AMVG01000292">
    <property type="protein sequence ID" value="EKJ45626.1"/>
    <property type="molecule type" value="Genomic_DNA"/>
</dbReference>
<sequence>MTIVASWLVALNPLVVSPWTLEACFYNYTVKVPVQPVSLVF</sequence>
<proteinExistence type="predicted"/>
<reference evidence="1 2" key="1">
    <citation type="submission" date="2012-06" db="EMBL/GenBank/DDBJ databases">
        <title>Genomic anatomy of Escherichia coli O157:H7 outbreaks.</title>
        <authorList>
            <person name="Eppinger M."/>
            <person name="Daugherty S."/>
            <person name="Agrawal S."/>
            <person name="Galens K."/>
            <person name="Tallon L."/>
            <person name="Shefchek K."/>
            <person name="Parankush S."/>
            <person name="Cebula T.A."/>
            <person name="Feng P."/>
            <person name="Soderlund R."/>
            <person name="Mammel M.K."/>
            <person name="DebRoy C."/>
            <person name="Dudley E.G."/>
            <person name="Tarr P.I."/>
            <person name="Fraser-Liggett C."/>
            <person name="Ravel J."/>
        </authorList>
    </citation>
    <scope>NUCLEOTIDE SEQUENCE [LARGE SCALE GENOMIC DNA]</scope>
    <source>
        <strain evidence="1 2">EC1870</strain>
    </source>
</reference>
<accession>A0AAV3HC43</accession>
<gene>
    <name evidence="1" type="ORF">ECEC1870_2028</name>
</gene>
<comment type="caution">
    <text evidence="1">The sequence shown here is derived from an EMBL/GenBank/DDBJ whole genome shotgun (WGS) entry which is preliminary data.</text>
</comment>
<evidence type="ECO:0000313" key="2">
    <source>
        <dbReference type="Proteomes" id="UP000006789"/>
    </source>
</evidence>
<evidence type="ECO:0000313" key="1">
    <source>
        <dbReference type="EMBL" id="EKJ45626.1"/>
    </source>
</evidence>
<dbReference type="Proteomes" id="UP000006789">
    <property type="component" value="Unassembled WGS sequence"/>
</dbReference>
<protein>
    <submittedName>
        <fullName evidence="1">Uncharacterized protein</fullName>
    </submittedName>
</protein>
<dbReference type="AlphaFoldDB" id="A0AAV3HC43"/>